<evidence type="ECO:0000313" key="4">
    <source>
        <dbReference type="EMBL" id="CAG7613834.1"/>
    </source>
</evidence>
<evidence type="ECO:0000313" key="5">
    <source>
        <dbReference type="Proteomes" id="UP000730618"/>
    </source>
</evidence>
<dbReference type="PANTHER" id="PTHR45953:SF1">
    <property type="entry name" value="IDURONATE 2-SULFATASE"/>
    <property type="match status" value="1"/>
</dbReference>
<name>A0ABM8V9X9_9BACL</name>
<keyword evidence="5" id="KW-1185">Reference proteome</keyword>
<keyword evidence="2 4" id="KW-0378">Hydrolase</keyword>
<keyword evidence="1" id="KW-0479">Metal-binding</keyword>
<sequence>MSKPNILIIMADQHRYDCIGAYGNRDIRTPNLDGLSRDGVIYDNSFCSSPFCTPSRYSFLTGLYPHQHLGWSNRSTIPKEINTFPGLLQKAGYRTKAVGKMHFTPTYLDVGFESMLLAEQNGDGRYEDDYHRYLREHELMDRIDLMDQVTEYRAKAPQQYWDTYGAMASDLPEAHHSTTWIGNQGLAALDEWGEQNELLMVSFIKPHHPFDPPKPWDAMYDPERLQLLPGWTEQCLPADLRMHEGFFPHAKLTEPVLRQAMAHYYGSISQIDHMVGQMIDKLKSRGLYNKTLILYTSDHGEYMGYHHMLLKSNYMYEPLVKVPLMIKYPNNEQAGERSALLVNNIDVSATILEHANVEKAKFMAGRSIGSLAGKPRTFVIGENGRGRQYMVRTDRYKLILTNDSGKSAFYDLAADPFELSNLIGDPAYEHDIRTCREHLFQTLLFDAPSPTYVDPLADRIEGDNVPSNPSIVSNLAGWIASNWQ</sequence>
<feature type="domain" description="Sulfatase N-terminal" evidence="3">
    <location>
        <begin position="4"/>
        <end position="357"/>
    </location>
</feature>
<proteinExistence type="predicted"/>
<dbReference type="InterPro" id="IPR024607">
    <property type="entry name" value="Sulfatase_CS"/>
</dbReference>
<reference evidence="4 5" key="1">
    <citation type="submission" date="2021-06" db="EMBL/GenBank/DDBJ databases">
        <authorList>
            <person name="Criscuolo A."/>
        </authorList>
    </citation>
    <scope>NUCLEOTIDE SEQUENCE [LARGE SCALE GENOMIC DNA]</scope>
    <source>
        <strain evidence="5">CIP 111802</strain>
    </source>
</reference>
<dbReference type="GO" id="GO:0004065">
    <property type="term" value="F:arylsulfatase activity"/>
    <property type="evidence" value="ECO:0007669"/>
    <property type="project" value="UniProtKB-EC"/>
</dbReference>
<dbReference type="Pfam" id="PF00884">
    <property type="entry name" value="Sulfatase"/>
    <property type="match status" value="1"/>
</dbReference>
<gene>
    <name evidence="4" type="ORF">PAECIP111802_00018</name>
</gene>
<dbReference type="PANTHER" id="PTHR45953">
    <property type="entry name" value="IDURONATE 2-SULFATASE"/>
    <property type="match status" value="1"/>
</dbReference>
<evidence type="ECO:0000259" key="3">
    <source>
        <dbReference type="Pfam" id="PF00884"/>
    </source>
</evidence>
<accession>A0ABM8V9X9</accession>
<dbReference type="EC" id="3.1.6.1" evidence="4"/>
<dbReference type="Proteomes" id="UP000730618">
    <property type="component" value="Unassembled WGS sequence"/>
</dbReference>
<dbReference type="InterPro" id="IPR000917">
    <property type="entry name" value="Sulfatase_N"/>
</dbReference>
<comment type="caution">
    <text evidence="4">The sequence shown here is derived from an EMBL/GenBank/DDBJ whole genome shotgun (WGS) entry which is preliminary data.</text>
</comment>
<dbReference type="PROSITE" id="PS00149">
    <property type="entry name" value="SULFATASE_2"/>
    <property type="match status" value="1"/>
</dbReference>
<evidence type="ECO:0000256" key="1">
    <source>
        <dbReference type="ARBA" id="ARBA00022723"/>
    </source>
</evidence>
<protein>
    <submittedName>
        <fullName evidence="4">Arylsulfatase</fullName>
        <ecNumber evidence="4">3.1.6.1</ecNumber>
    </submittedName>
</protein>
<dbReference type="EMBL" id="CAJVCE010000001">
    <property type="protein sequence ID" value="CAG7613834.1"/>
    <property type="molecule type" value="Genomic_DNA"/>
</dbReference>
<organism evidence="4 5">
    <name type="scientific">Paenibacillus allorhizosphaerae</name>
    <dbReference type="NCBI Taxonomy" id="2849866"/>
    <lineage>
        <taxon>Bacteria</taxon>
        <taxon>Bacillati</taxon>
        <taxon>Bacillota</taxon>
        <taxon>Bacilli</taxon>
        <taxon>Bacillales</taxon>
        <taxon>Paenibacillaceae</taxon>
        <taxon>Paenibacillus</taxon>
    </lineage>
</organism>
<evidence type="ECO:0000256" key="2">
    <source>
        <dbReference type="ARBA" id="ARBA00022801"/>
    </source>
</evidence>
<dbReference type="RefSeq" id="WP_218096423.1">
    <property type="nucleotide sequence ID" value="NZ_CAJVCE010000001.1"/>
</dbReference>